<feature type="transmembrane region" description="Helical" evidence="7">
    <location>
        <begin position="325"/>
        <end position="344"/>
    </location>
</feature>
<sequence length="386" mass="42843">MTDSFHSAQLVHCPDCALAVRISRVPGGFKAVCPRCHAGLHRQRRQANQVSLACTLAALIFLAFTLPFSFLQFAASGQRNEISMLSGLQTLVSHDFMFLAFIQVLLVVVIPLLVLLCIVYLQLAVLFARHFPAANSVLRILQRLTPWGMAEVFLLGALVSLIKIADMADVSLGISFFAFMLFTLCFYASLSWLDMHTLRQQLINLGHSLQGQKNPAGAFDSSQRQRAIQLTWAMLSTAIILYLPANLLPIMTTSALGDTEANTILGGVVRLWQHGSYPVAIIIFLASVVVPLMKLIVLTWLNWTVTVQHISRARQRTGLYRMVEFIGRWSMVDVFVVAILVSLIQLETIQVYPGPAVVAFCLVVIMTMLAAITFDVRLLWTRRADG</sequence>
<comment type="caution">
    <text evidence="8">The sequence shown here is derived from an EMBL/GenBank/DDBJ whole genome shotgun (WGS) entry which is preliminary data.</text>
</comment>
<dbReference type="InterPro" id="IPR007498">
    <property type="entry name" value="PqiA-like"/>
</dbReference>
<accession>A0ABW1XI90</accession>
<evidence type="ECO:0000256" key="6">
    <source>
        <dbReference type="ARBA" id="ARBA00023136"/>
    </source>
</evidence>
<feature type="transmembrane region" description="Helical" evidence="7">
    <location>
        <begin position="144"/>
        <end position="164"/>
    </location>
</feature>
<keyword evidence="2" id="KW-1003">Cell membrane</keyword>
<feature type="transmembrane region" description="Helical" evidence="7">
    <location>
        <begin position="96"/>
        <end position="123"/>
    </location>
</feature>
<reference evidence="9" key="1">
    <citation type="journal article" date="2019" name="Int. J. Syst. Evol. Microbiol.">
        <title>The Global Catalogue of Microorganisms (GCM) 10K type strain sequencing project: providing services to taxonomists for standard genome sequencing and annotation.</title>
        <authorList>
            <consortium name="The Broad Institute Genomics Platform"/>
            <consortium name="The Broad Institute Genome Sequencing Center for Infectious Disease"/>
            <person name="Wu L."/>
            <person name="Ma J."/>
        </authorList>
    </citation>
    <scope>NUCLEOTIDE SEQUENCE [LARGE SCALE GENOMIC DNA]</scope>
    <source>
        <strain evidence="9">CGMCC 1.16031</strain>
    </source>
</reference>
<evidence type="ECO:0000256" key="1">
    <source>
        <dbReference type="ARBA" id="ARBA00004533"/>
    </source>
</evidence>
<feature type="transmembrane region" description="Helical" evidence="7">
    <location>
        <begin position="170"/>
        <end position="193"/>
    </location>
</feature>
<proteinExistence type="predicted"/>
<dbReference type="InterPro" id="IPR051800">
    <property type="entry name" value="PqiA-PqiB_transport"/>
</dbReference>
<comment type="subcellular location">
    <subcellularLocation>
        <location evidence="1">Cell inner membrane</location>
    </subcellularLocation>
</comment>
<keyword evidence="4 7" id="KW-0812">Transmembrane</keyword>
<evidence type="ECO:0000256" key="7">
    <source>
        <dbReference type="SAM" id="Phobius"/>
    </source>
</evidence>
<evidence type="ECO:0000313" key="9">
    <source>
        <dbReference type="Proteomes" id="UP001596364"/>
    </source>
</evidence>
<protein>
    <submittedName>
        <fullName evidence="8">Paraquat-inducible protein A</fullName>
    </submittedName>
</protein>
<evidence type="ECO:0000256" key="5">
    <source>
        <dbReference type="ARBA" id="ARBA00022989"/>
    </source>
</evidence>
<feature type="transmembrane region" description="Helical" evidence="7">
    <location>
        <begin position="356"/>
        <end position="380"/>
    </location>
</feature>
<dbReference type="PANTHER" id="PTHR30462">
    <property type="entry name" value="INTERMEMBRANE TRANSPORT PROTEIN PQIB-RELATED"/>
    <property type="match status" value="1"/>
</dbReference>
<evidence type="ECO:0000256" key="2">
    <source>
        <dbReference type="ARBA" id="ARBA00022475"/>
    </source>
</evidence>
<keyword evidence="9" id="KW-1185">Reference proteome</keyword>
<dbReference type="PANTHER" id="PTHR30462:SF3">
    <property type="entry name" value="INTERMEMBRANE TRANSPORT PROTEIN PQIA"/>
    <property type="match status" value="1"/>
</dbReference>
<organism evidence="8 9">
    <name type="scientific">Pseudobowmanella zhangzhouensis</name>
    <dbReference type="NCBI Taxonomy" id="1537679"/>
    <lineage>
        <taxon>Bacteria</taxon>
        <taxon>Pseudomonadati</taxon>
        <taxon>Pseudomonadota</taxon>
        <taxon>Gammaproteobacteria</taxon>
        <taxon>Alteromonadales</taxon>
        <taxon>Alteromonadaceae</taxon>
    </lineage>
</organism>
<name>A0ABW1XI90_9ALTE</name>
<evidence type="ECO:0000256" key="3">
    <source>
        <dbReference type="ARBA" id="ARBA00022519"/>
    </source>
</evidence>
<dbReference type="Pfam" id="PF04403">
    <property type="entry name" value="PqiA"/>
    <property type="match status" value="2"/>
</dbReference>
<feature type="transmembrane region" description="Helical" evidence="7">
    <location>
        <begin position="232"/>
        <end position="257"/>
    </location>
</feature>
<evidence type="ECO:0000256" key="4">
    <source>
        <dbReference type="ARBA" id="ARBA00022692"/>
    </source>
</evidence>
<keyword evidence="6 7" id="KW-0472">Membrane</keyword>
<dbReference type="RefSeq" id="WP_131257481.1">
    <property type="nucleotide sequence ID" value="NZ_JBHSUS010000001.1"/>
</dbReference>
<gene>
    <name evidence="8" type="ORF">ACFP85_03650</name>
</gene>
<feature type="transmembrane region" description="Helical" evidence="7">
    <location>
        <begin position="50"/>
        <end position="76"/>
    </location>
</feature>
<evidence type="ECO:0000313" key="8">
    <source>
        <dbReference type="EMBL" id="MFC6439241.1"/>
    </source>
</evidence>
<dbReference type="Proteomes" id="UP001596364">
    <property type="component" value="Unassembled WGS sequence"/>
</dbReference>
<keyword evidence="5 7" id="KW-1133">Transmembrane helix</keyword>
<feature type="transmembrane region" description="Helical" evidence="7">
    <location>
        <begin position="277"/>
        <end position="304"/>
    </location>
</feature>
<dbReference type="EMBL" id="JBHSUS010000001">
    <property type="protein sequence ID" value="MFC6439241.1"/>
    <property type="molecule type" value="Genomic_DNA"/>
</dbReference>
<keyword evidence="3" id="KW-0997">Cell inner membrane</keyword>